<accession>O17092</accession>
<feature type="transmembrane region" description="Helical" evidence="1">
    <location>
        <begin position="12"/>
        <end position="34"/>
    </location>
</feature>
<dbReference type="Proteomes" id="UP000001940">
    <property type="component" value="Chromosome II"/>
</dbReference>
<name>O17092_CAEEL</name>
<dbReference type="EMBL" id="BX284602">
    <property type="protein sequence ID" value="CCD67494.1"/>
    <property type="molecule type" value="Genomic_DNA"/>
</dbReference>
<keyword evidence="4" id="KW-1185">Reference proteome</keyword>
<dbReference type="AGR" id="WB:WBGene00005995"/>
<dbReference type="InParanoid" id="O17092"/>
<dbReference type="WormBase" id="F40H7.7">
    <property type="protein sequence ID" value="CE36437"/>
    <property type="gene ID" value="WBGene00005995"/>
    <property type="gene designation" value="srx-104"/>
</dbReference>
<feature type="transmembrane region" description="Helical" evidence="1">
    <location>
        <begin position="54"/>
        <end position="78"/>
    </location>
</feature>
<evidence type="ECO:0000256" key="1">
    <source>
        <dbReference type="SAM" id="Phobius"/>
    </source>
</evidence>
<keyword evidence="1" id="KW-0472">Membrane</keyword>
<feature type="transmembrane region" description="Helical" evidence="1">
    <location>
        <begin position="171"/>
        <end position="196"/>
    </location>
</feature>
<protein>
    <submittedName>
        <fullName evidence="3">7TM GPCR serpentine receptor class x (Srx) domain-containing protein</fullName>
    </submittedName>
</protein>
<feature type="domain" description="7TM GPCR serpentine receptor class x (Srx)" evidence="2">
    <location>
        <begin position="17"/>
        <end position="273"/>
    </location>
</feature>
<dbReference type="Gene3D" id="1.20.1070.10">
    <property type="entry name" value="Rhodopsin 7-helix transmembrane proteins"/>
    <property type="match status" value="1"/>
</dbReference>
<dbReference type="OrthoDB" id="5851226at2759"/>
<dbReference type="FunCoup" id="O17092">
    <property type="interactions" value="11"/>
</dbReference>
<keyword evidence="1" id="KW-0812">Transmembrane</keyword>
<reference evidence="3 4" key="1">
    <citation type="journal article" date="1998" name="Science">
        <title>Genome sequence of the nematode C. elegans: a platform for investigating biology.</title>
        <authorList>
            <consortium name="The C. elegans sequencing consortium"/>
            <person name="Sulson J.E."/>
            <person name="Waterston R."/>
        </authorList>
    </citation>
    <scope>NUCLEOTIDE SEQUENCE [LARGE SCALE GENOMIC DNA]</scope>
    <source>
        <strain evidence="3 4">Bristol N2</strain>
    </source>
</reference>
<dbReference type="KEGG" id="cel:CELE_F40H7.7"/>
<organism evidence="3 4">
    <name type="scientific">Caenorhabditis elegans</name>
    <dbReference type="NCBI Taxonomy" id="6239"/>
    <lineage>
        <taxon>Eukaryota</taxon>
        <taxon>Metazoa</taxon>
        <taxon>Ecdysozoa</taxon>
        <taxon>Nematoda</taxon>
        <taxon>Chromadorea</taxon>
        <taxon>Rhabditida</taxon>
        <taxon>Rhabditina</taxon>
        <taxon>Rhabditomorpha</taxon>
        <taxon>Rhabditoidea</taxon>
        <taxon>Rhabditidae</taxon>
        <taxon>Peloderinae</taxon>
        <taxon>Caenorhabditis</taxon>
    </lineage>
</organism>
<dbReference type="PANTHER" id="PTHR46952:SF5">
    <property type="entry name" value="7TM GPCR SERPENTINE RECEPTOR CLASS X (SRX) DOMAIN-CONTAINING PROTEIN"/>
    <property type="match status" value="1"/>
</dbReference>
<dbReference type="CTD" id="185583"/>
<dbReference type="UCSC" id="F40H7.7">
    <property type="organism name" value="c. elegans"/>
</dbReference>
<dbReference type="SUPFAM" id="SSF81321">
    <property type="entry name" value="Family A G protein-coupled receptor-like"/>
    <property type="match status" value="1"/>
</dbReference>
<evidence type="ECO:0000313" key="4">
    <source>
        <dbReference type="Proteomes" id="UP000001940"/>
    </source>
</evidence>
<evidence type="ECO:0000313" key="3">
    <source>
        <dbReference type="EMBL" id="CCD67494.1"/>
    </source>
</evidence>
<dbReference type="eggNOG" id="ENOG502TH1H">
    <property type="taxonomic scope" value="Eukaryota"/>
</dbReference>
<dbReference type="Pfam" id="PF10328">
    <property type="entry name" value="7TM_GPCR_Srx"/>
    <property type="match status" value="1"/>
</dbReference>
<dbReference type="PhylomeDB" id="O17092"/>
<dbReference type="STRING" id="6239.F40H7.7.1"/>
<keyword evidence="1" id="KW-1133">Transmembrane helix</keyword>
<sequence length="279" mass="31421">MDTDEIATRLVGAHMLLVSFCGILINFYMFYFFLKLQKTSFYVLCSSKTISNSIILFAYLLYVGPINFFYSGFGSAVLSSYINQAMGYGIYLQGPITQLMITVNRFLVVWISAAKTTSDSTKVTVVALAFSWVFATWFSTLLGLPDNCRVPVDLEHVGYTSSECSVQVIDYLFLAVFLLGVFTNVLNVSIAIKLYLISKSSNLLSSRASKTRNKNRVYLFLQSCFQDWIAVLVILNNILASMYCRSHVCTNLITMGLDVVVYALDGFIMYLFNCKFKPK</sequence>
<dbReference type="InterPro" id="IPR019430">
    <property type="entry name" value="7TM_GPCR_serpentine_rcpt_Srx"/>
</dbReference>
<dbReference type="GeneID" id="185583"/>
<dbReference type="HOGENOM" id="CLU_070417_1_0_1"/>
<keyword evidence="3" id="KW-0675">Receptor</keyword>
<dbReference type="PIR" id="T32279">
    <property type="entry name" value="T32279"/>
</dbReference>
<dbReference type="PaxDb" id="6239-F40H7.7"/>
<feature type="transmembrane region" description="Helical" evidence="1">
    <location>
        <begin position="90"/>
        <end position="111"/>
    </location>
</feature>
<dbReference type="AlphaFoldDB" id="O17092"/>
<feature type="transmembrane region" description="Helical" evidence="1">
    <location>
        <begin position="123"/>
        <end position="144"/>
    </location>
</feature>
<proteinExistence type="predicted"/>
<gene>
    <name evidence="3 5" type="primary">srx-104</name>
    <name evidence="3" type="ORF">CELE_F40H7.7</name>
    <name evidence="5" type="ORF">F40H7.7</name>
</gene>
<dbReference type="PANTHER" id="PTHR46952">
    <property type="entry name" value="SERPENTINE RECEPTOR, CLASS X-RELATED"/>
    <property type="match status" value="1"/>
</dbReference>
<dbReference type="RefSeq" id="NP_494618.2">
    <property type="nucleotide sequence ID" value="NM_062217.2"/>
</dbReference>
<feature type="transmembrane region" description="Helical" evidence="1">
    <location>
        <begin position="217"/>
        <end position="240"/>
    </location>
</feature>
<evidence type="ECO:0000313" key="5">
    <source>
        <dbReference type="WormBase" id="F40H7.7"/>
    </source>
</evidence>
<dbReference type="SMR" id="O17092"/>
<evidence type="ECO:0000259" key="2">
    <source>
        <dbReference type="Pfam" id="PF10328"/>
    </source>
</evidence>
<feature type="transmembrane region" description="Helical" evidence="1">
    <location>
        <begin position="252"/>
        <end position="272"/>
    </location>
</feature>